<dbReference type="SMART" id="SM00174">
    <property type="entry name" value="RHO"/>
    <property type="match status" value="1"/>
</dbReference>
<accession>A0A6B2LMC4</accession>
<dbReference type="EMBL" id="GIBP01009195">
    <property type="protein sequence ID" value="NDV38164.1"/>
    <property type="molecule type" value="Transcribed_RNA"/>
</dbReference>
<dbReference type="SUPFAM" id="SSF52540">
    <property type="entry name" value="P-loop containing nucleoside triphosphate hydrolases"/>
    <property type="match status" value="1"/>
</dbReference>
<dbReference type="InterPro" id="IPR005225">
    <property type="entry name" value="Small_GTP-bd"/>
</dbReference>
<evidence type="ECO:0000256" key="2">
    <source>
        <dbReference type="ARBA" id="ARBA00023134"/>
    </source>
</evidence>
<dbReference type="AlphaFoldDB" id="A0A6B2LMC4"/>
<dbReference type="PROSITE" id="PS51420">
    <property type="entry name" value="RHO"/>
    <property type="match status" value="1"/>
</dbReference>
<protein>
    <submittedName>
        <fullName evidence="3">Uncharacterized protein</fullName>
    </submittedName>
</protein>
<dbReference type="NCBIfam" id="TIGR00231">
    <property type="entry name" value="small_GTP"/>
    <property type="match status" value="1"/>
</dbReference>
<dbReference type="PROSITE" id="PS51419">
    <property type="entry name" value="RAB"/>
    <property type="match status" value="1"/>
</dbReference>
<dbReference type="Gene3D" id="3.40.50.300">
    <property type="entry name" value="P-loop containing nucleotide triphosphate hydrolases"/>
    <property type="match status" value="1"/>
</dbReference>
<dbReference type="InterPro" id="IPR001806">
    <property type="entry name" value="Small_GTPase"/>
</dbReference>
<keyword evidence="2" id="KW-0547">Nucleotide-binding</keyword>
<dbReference type="InterPro" id="IPR050209">
    <property type="entry name" value="Rab_GTPases_membrane_traffic"/>
</dbReference>
<dbReference type="SMART" id="SM00173">
    <property type="entry name" value="RAS"/>
    <property type="match status" value="1"/>
</dbReference>
<proteinExistence type="inferred from homology"/>
<dbReference type="SMART" id="SM00175">
    <property type="entry name" value="RAB"/>
    <property type="match status" value="1"/>
</dbReference>
<dbReference type="GO" id="GO:0005525">
    <property type="term" value="F:GTP binding"/>
    <property type="evidence" value="ECO:0007669"/>
    <property type="project" value="UniProtKB-KW"/>
</dbReference>
<evidence type="ECO:0000256" key="1">
    <source>
        <dbReference type="ARBA" id="ARBA00006270"/>
    </source>
</evidence>
<evidence type="ECO:0000313" key="3">
    <source>
        <dbReference type="EMBL" id="NDV38164.1"/>
    </source>
</evidence>
<dbReference type="PANTHER" id="PTHR47979">
    <property type="entry name" value="DRAB11-RELATED"/>
    <property type="match status" value="1"/>
</dbReference>
<reference evidence="3" key="1">
    <citation type="journal article" date="2020" name="J. Eukaryot. Microbiol.">
        <title>De novo Sequencing, Assembly and Annotation of the Transcriptome for the Free-Living Testate Amoeba Arcella intermedia.</title>
        <authorList>
            <person name="Ribeiro G.M."/>
            <person name="Porfirio-Sousa A.L."/>
            <person name="Maurer-Alcala X.X."/>
            <person name="Katz L.A."/>
            <person name="Lahr D.J.G."/>
        </authorList>
    </citation>
    <scope>NUCLEOTIDE SEQUENCE</scope>
</reference>
<dbReference type="InterPro" id="IPR027417">
    <property type="entry name" value="P-loop_NTPase"/>
</dbReference>
<organism evidence="3">
    <name type="scientific">Arcella intermedia</name>
    <dbReference type="NCBI Taxonomy" id="1963864"/>
    <lineage>
        <taxon>Eukaryota</taxon>
        <taxon>Amoebozoa</taxon>
        <taxon>Tubulinea</taxon>
        <taxon>Elardia</taxon>
        <taxon>Arcellinida</taxon>
        <taxon>Sphaerothecina</taxon>
        <taxon>Arcellidae</taxon>
        <taxon>Arcella</taxon>
    </lineage>
</organism>
<sequence length="165" mass="18575">MLMIGECGVGKSCLLRRFAQGSFTEEYQKTIGVEFGTKEIIAGGHKNKLQIWDTSGDERFDGVTRSYYLGSIGIFILYDITDAQTFAKVPKWIDRVRQHSCREGLHVMLVGTKADQEQNRQISTQEGQGLADLHHLHFMETSAKDMLNVEEVFMQMTGALLKNVG</sequence>
<comment type="similarity">
    <text evidence="1">Belongs to the small GTPase superfamily. Rab family.</text>
</comment>
<dbReference type="CDD" id="cd00154">
    <property type="entry name" value="Rab"/>
    <property type="match status" value="1"/>
</dbReference>
<name>A0A6B2LMC4_9EUKA</name>
<dbReference type="GO" id="GO:0003924">
    <property type="term" value="F:GTPase activity"/>
    <property type="evidence" value="ECO:0007669"/>
    <property type="project" value="InterPro"/>
</dbReference>
<dbReference type="PROSITE" id="PS51421">
    <property type="entry name" value="RAS"/>
    <property type="match status" value="1"/>
</dbReference>
<keyword evidence="2" id="KW-0342">GTP-binding</keyword>
<dbReference type="PRINTS" id="PR00449">
    <property type="entry name" value="RASTRNSFRMNG"/>
</dbReference>
<dbReference type="Pfam" id="PF00071">
    <property type="entry name" value="Ras"/>
    <property type="match status" value="1"/>
</dbReference>
<dbReference type="FunFam" id="3.40.50.300:FF:001447">
    <property type="entry name" value="Ras-related protein Rab-1B"/>
    <property type="match status" value="1"/>
</dbReference>